<gene>
    <name evidence="6 8" type="primary">rsmH</name>
    <name evidence="8" type="ORF">H1W37_05520</name>
</gene>
<comment type="catalytic activity">
    <reaction evidence="6">
        <text>cytidine(1402) in 16S rRNA + S-adenosyl-L-methionine = N(4)-methylcytidine(1402) in 16S rRNA + S-adenosyl-L-homocysteine + H(+)</text>
        <dbReference type="Rhea" id="RHEA:42928"/>
        <dbReference type="Rhea" id="RHEA-COMP:10286"/>
        <dbReference type="Rhea" id="RHEA-COMP:10287"/>
        <dbReference type="ChEBI" id="CHEBI:15378"/>
        <dbReference type="ChEBI" id="CHEBI:57856"/>
        <dbReference type="ChEBI" id="CHEBI:59789"/>
        <dbReference type="ChEBI" id="CHEBI:74506"/>
        <dbReference type="ChEBI" id="CHEBI:82748"/>
        <dbReference type="EC" id="2.1.1.199"/>
    </reaction>
</comment>
<evidence type="ECO:0000256" key="2">
    <source>
        <dbReference type="ARBA" id="ARBA00022552"/>
    </source>
</evidence>
<dbReference type="PANTHER" id="PTHR11265">
    <property type="entry name" value="S-ADENOSYL-METHYLTRANSFERASE MRAW"/>
    <property type="match status" value="1"/>
</dbReference>
<keyword evidence="5 6" id="KW-0949">S-adenosyl-L-methionine</keyword>
<reference evidence="8 9" key="2">
    <citation type="submission" date="2020-08" db="EMBL/GenBank/DDBJ databases">
        <title>Stappia taiwanensis sp. nov., isolated from a coastal thermal spring.</title>
        <authorList>
            <person name="Kampfer P."/>
        </authorList>
    </citation>
    <scope>NUCLEOTIDE SEQUENCE [LARGE SCALE GENOMIC DNA]</scope>
    <source>
        <strain evidence="8 9">DSM 23284</strain>
    </source>
</reference>
<evidence type="ECO:0000256" key="7">
    <source>
        <dbReference type="SAM" id="MobiDB-lite"/>
    </source>
</evidence>
<feature type="binding site" evidence="6">
    <location>
        <position position="298"/>
    </location>
    <ligand>
        <name>S-adenosyl-L-methionine</name>
        <dbReference type="ChEBI" id="CHEBI:59789"/>
    </ligand>
</feature>
<keyword evidence="6" id="KW-0963">Cytoplasm</keyword>
<accession>A0A838XQX3</accession>
<dbReference type="HAMAP" id="MF_01007">
    <property type="entry name" value="16SrRNA_methyltr_H"/>
    <property type="match status" value="1"/>
</dbReference>
<evidence type="ECO:0000256" key="6">
    <source>
        <dbReference type="HAMAP-Rule" id="MF_01007"/>
    </source>
</evidence>
<feature type="binding site" evidence="6">
    <location>
        <begin position="254"/>
        <end position="256"/>
    </location>
    <ligand>
        <name>S-adenosyl-L-methionine</name>
        <dbReference type="ChEBI" id="CHEBI:59789"/>
    </ligand>
</feature>
<dbReference type="PANTHER" id="PTHR11265:SF0">
    <property type="entry name" value="12S RRNA N4-METHYLCYTIDINE METHYLTRANSFERASE"/>
    <property type="match status" value="1"/>
</dbReference>
<dbReference type="InterPro" id="IPR002903">
    <property type="entry name" value="RsmH"/>
</dbReference>
<dbReference type="InterPro" id="IPR023397">
    <property type="entry name" value="SAM-dep_MeTrfase_MraW_recog"/>
</dbReference>
<dbReference type="EC" id="2.1.1.199" evidence="6"/>
<feature type="binding site" evidence="6">
    <location>
        <position position="319"/>
    </location>
    <ligand>
        <name>S-adenosyl-L-methionine</name>
        <dbReference type="ChEBI" id="CHEBI:59789"/>
    </ligand>
</feature>
<keyword evidence="2 6" id="KW-0698">rRNA processing</keyword>
<keyword evidence="3 6" id="KW-0489">Methyltransferase</keyword>
<dbReference type="GO" id="GO:0071424">
    <property type="term" value="F:rRNA (cytosine-N4-)-methyltransferase activity"/>
    <property type="evidence" value="ECO:0007669"/>
    <property type="project" value="UniProtKB-UniRule"/>
</dbReference>
<proteinExistence type="inferred from homology"/>
<comment type="subcellular location">
    <subcellularLocation>
        <location evidence="6">Cytoplasm</location>
    </subcellularLocation>
</comment>
<dbReference type="AlphaFoldDB" id="A0A838XQX3"/>
<dbReference type="InterPro" id="IPR029063">
    <property type="entry name" value="SAM-dependent_MTases_sf"/>
</dbReference>
<keyword evidence="4 6" id="KW-0808">Transferase</keyword>
<comment type="similarity">
    <text evidence="1 6">Belongs to the methyltransferase superfamily. RsmH family.</text>
</comment>
<comment type="caution">
    <text evidence="8">The sequence shown here is derived from an EMBL/GenBank/DDBJ whole genome shotgun (WGS) entry which is preliminary data.</text>
</comment>
<dbReference type="CDD" id="cd02440">
    <property type="entry name" value="AdoMet_MTases"/>
    <property type="match status" value="1"/>
</dbReference>
<evidence type="ECO:0000313" key="9">
    <source>
        <dbReference type="Proteomes" id="UP000559404"/>
    </source>
</evidence>
<dbReference type="Gene3D" id="1.10.150.170">
    <property type="entry name" value="Putative methyltransferase TM0872, insert domain"/>
    <property type="match status" value="1"/>
</dbReference>
<feature type="binding site" evidence="6">
    <location>
        <position position="326"/>
    </location>
    <ligand>
        <name>S-adenosyl-L-methionine</name>
        <dbReference type="ChEBI" id="CHEBI:59789"/>
    </ligand>
</feature>
<dbReference type="Gene3D" id="3.40.50.150">
    <property type="entry name" value="Vaccinia Virus protein VP39"/>
    <property type="match status" value="1"/>
</dbReference>
<dbReference type="SUPFAM" id="SSF81799">
    <property type="entry name" value="Putative methyltransferase TM0872, insert domain"/>
    <property type="match status" value="1"/>
</dbReference>
<dbReference type="NCBIfam" id="TIGR00006">
    <property type="entry name" value="16S rRNA (cytosine(1402)-N(4))-methyltransferase RsmH"/>
    <property type="match status" value="1"/>
</dbReference>
<evidence type="ECO:0000256" key="4">
    <source>
        <dbReference type="ARBA" id="ARBA00022679"/>
    </source>
</evidence>
<name>A0A838XQX3_9HYPH</name>
<feature type="region of interest" description="Disordered" evidence="7">
    <location>
        <begin position="104"/>
        <end position="128"/>
    </location>
</feature>
<evidence type="ECO:0000313" key="8">
    <source>
        <dbReference type="EMBL" id="MBA4611098.1"/>
    </source>
</evidence>
<reference evidence="8 9" key="1">
    <citation type="submission" date="2020-07" db="EMBL/GenBank/DDBJ databases">
        <authorList>
            <person name="Li M."/>
        </authorList>
    </citation>
    <scope>NUCLEOTIDE SEQUENCE [LARGE SCALE GENOMIC DNA]</scope>
    <source>
        <strain evidence="8 9">DSM 23284</strain>
    </source>
</reference>
<evidence type="ECO:0000256" key="5">
    <source>
        <dbReference type="ARBA" id="ARBA00022691"/>
    </source>
</evidence>
<dbReference type="Pfam" id="PF01795">
    <property type="entry name" value="Methyltransf_5"/>
    <property type="match status" value="1"/>
</dbReference>
<keyword evidence="9" id="KW-1185">Reference proteome</keyword>
<feature type="region of interest" description="Disordered" evidence="7">
    <location>
        <begin position="502"/>
        <end position="529"/>
    </location>
</feature>
<evidence type="ECO:0000256" key="1">
    <source>
        <dbReference type="ARBA" id="ARBA00010396"/>
    </source>
</evidence>
<dbReference type="Proteomes" id="UP000559404">
    <property type="component" value="Unassembled WGS sequence"/>
</dbReference>
<dbReference type="SUPFAM" id="SSF53335">
    <property type="entry name" value="S-adenosyl-L-methionine-dependent methyltransferases"/>
    <property type="match status" value="1"/>
</dbReference>
<dbReference type="GO" id="GO:0070475">
    <property type="term" value="P:rRNA base methylation"/>
    <property type="evidence" value="ECO:0007669"/>
    <property type="project" value="UniProtKB-UniRule"/>
</dbReference>
<dbReference type="EMBL" id="JACEON010000004">
    <property type="protein sequence ID" value="MBA4611098.1"/>
    <property type="molecule type" value="Genomic_DNA"/>
</dbReference>
<sequence length="553" mass="59446">MLSQIIPFRAAASQLVWSSGPWCWQSVRRDFAVYRISLSVDREICRSRAGCARTWGEGFYGRLRVALHKSARCQGAGLRSRAISAGTGTRWLRRALLLPLPASAGGGRRRASAGGGNPEAARWSGNSDRGSRCAVDGAVRRERNLEDRWGRADHALRNDPCACRDRRSGDLCRSGLQIPDMASGRVPRASRGGDEARHVPVVVGGQIRRRGGVTMSAVHGEGAQPHVPVMLAEVLEATQPGPGCVVVDGTFGAGGYTRAILQAGAEVIAIDRDPNAIAAGQELVAAEAGRLTLVAGRFSQMDAHVVALGRPSVDAVVLDLGVSSMQLDQAERGFSFRSDGPLDMRMEQAGPSAADVVNHLPQKDLTRVIGLLGEEKRASAVSRAIAERRKERPFTRTADLAALVEKVVKRPPRGRQIHPATRTFQALRIYVNGELNEVAEALGAAERVLRPGGRLVVVTFHSLEDRIVKRFFADRSRTRAGGSRHLPEEEVPPATFELIGRGARDPSEAEVEANPRARSAKLRAGARTEAPARDLDLSMLGVPRLAPLGDAGE</sequence>
<organism evidence="8 9">
    <name type="scientific">Stappia taiwanensis</name>
    <dbReference type="NCBI Taxonomy" id="992267"/>
    <lineage>
        <taxon>Bacteria</taxon>
        <taxon>Pseudomonadati</taxon>
        <taxon>Pseudomonadota</taxon>
        <taxon>Alphaproteobacteria</taxon>
        <taxon>Hyphomicrobiales</taxon>
        <taxon>Stappiaceae</taxon>
        <taxon>Stappia</taxon>
    </lineage>
</organism>
<comment type="function">
    <text evidence="6">Specifically methylates the N4 position of cytidine in position 1402 (C1402) of 16S rRNA.</text>
</comment>
<protein>
    <recommendedName>
        <fullName evidence="6">Ribosomal RNA small subunit methyltransferase H</fullName>
        <ecNumber evidence="6">2.1.1.199</ecNumber>
    </recommendedName>
    <alternativeName>
        <fullName evidence="6">16S rRNA m(4)C1402 methyltransferase</fullName>
    </alternativeName>
    <alternativeName>
        <fullName evidence="6">rRNA (cytosine-N(4)-)-methyltransferase RsmH</fullName>
    </alternativeName>
</protein>
<feature type="binding site" evidence="6">
    <location>
        <position position="271"/>
    </location>
    <ligand>
        <name>S-adenosyl-L-methionine</name>
        <dbReference type="ChEBI" id="CHEBI:59789"/>
    </ligand>
</feature>
<dbReference type="GO" id="GO:0005737">
    <property type="term" value="C:cytoplasm"/>
    <property type="evidence" value="ECO:0007669"/>
    <property type="project" value="UniProtKB-SubCell"/>
</dbReference>
<evidence type="ECO:0000256" key="3">
    <source>
        <dbReference type="ARBA" id="ARBA00022603"/>
    </source>
</evidence>